<sequence>MTDLQKRILDIFREVRDILDRNGITYFAIGGTCIGAVRHGGFIPWDDDLDIAVPIEQFGRMLDLLKAELPPHLELYTGAERKHYRYIFVKVTDNRTTFIEKTEIGYPDAYKGVFIDIMPISGVLPDKRFYSRIKRYFSMNVRRRFEKGEGGSSFVRRAARWAAAHLPVRYSFFSDRYMAFLAEHPFEGAEYTGYVWWSEPEKLTFPKRFFAETVELPFEDTVMKCPAGYDGYLTAQFGNYMEYPPEKDREAHHYALVRTDVPYGYYKDNPGRVREDYRDE</sequence>
<evidence type="ECO:0000313" key="3">
    <source>
        <dbReference type="Proteomes" id="UP001139365"/>
    </source>
</evidence>
<dbReference type="PANTHER" id="PTHR43404:SF2">
    <property type="entry name" value="LIPOPOLYSACCHARIDE CHOLINEPHOSPHOTRANSFERASE LICD"/>
    <property type="match status" value="1"/>
</dbReference>
<evidence type="ECO:0000313" key="2">
    <source>
        <dbReference type="EMBL" id="MCI5755283.1"/>
    </source>
</evidence>
<accession>A0AAE3K445</accession>
<dbReference type="PANTHER" id="PTHR43404">
    <property type="entry name" value="LIPOPOLYSACCHARIDE CHOLINEPHOSPHOTRANSFERASE LICD"/>
    <property type="match status" value="1"/>
</dbReference>
<protein>
    <submittedName>
        <fullName evidence="2">LicD family protein</fullName>
    </submittedName>
</protein>
<evidence type="ECO:0000259" key="1">
    <source>
        <dbReference type="Pfam" id="PF04991"/>
    </source>
</evidence>
<dbReference type="InterPro" id="IPR007074">
    <property type="entry name" value="LicD/FKTN/FKRP_NTP_transf"/>
</dbReference>
<feature type="domain" description="LicD/FKTN/FKRP nucleotidyltransferase" evidence="1">
    <location>
        <begin position="21"/>
        <end position="238"/>
    </location>
</feature>
<dbReference type="Proteomes" id="UP001139365">
    <property type="component" value="Unassembled WGS sequence"/>
</dbReference>
<name>A0AAE3K445_9BACT</name>
<proteinExistence type="predicted"/>
<organism evidence="2 3">
    <name type="scientific">Candidatus Colimorpha enterica</name>
    <dbReference type="NCBI Taxonomy" id="3083063"/>
    <lineage>
        <taxon>Bacteria</taxon>
        <taxon>Pseudomonadati</taxon>
        <taxon>Bacteroidota</taxon>
        <taxon>Bacteroidia</taxon>
        <taxon>Bacteroidales</taxon>
        <taxon>Candidatus Colimorpha</taxon>
    </lineage>
</organism>
<reference evidence="2 3" key="1">
    <citation type="submission" date="2022-03" db="EMBL/GenBank/DDBJ databases">
        <title>Metagenome-assembled genomes from swine fecal metagenomes.</title>
        <authorList>
            <person name="Holman D.B."/>
            <person name="Kommadath A."/>
        </authorList>
    </citation>
    <scope>NUCLEOTIDE SEQUENCE [LARGE SCALE GENOMIC DNA]</scope>
    <source>
        <strain evidence="2">SUG147</strain>
    </source>
</reference>
<dbReference type="AlphaFoldDB" id="A0AAE3K445"/>
<dbReference type="EMBL" id="JALEMU010000051">
    <property type="protein sequence ID" value="MCI5755283.1"/>
    <property type="molecule type" value="Genomic_DNA"/>
</dbReference>
<dbReference type="GO" id="GO:0009100">
    <property type="term" value="P:glycoprotein metabolic process"/>
    <property type="evidence" value="ECO:0007669"/>
    <property type="project" value="UniProtKB-ARBA"/>
</dbReference>
<dbReference type="InterPro" id="IPR052942">
    <property type="entry name" value="LPS_cholinephosphotransferase"/>
</dbReference>
<gene>
    <name evidence="2" type="ORF">MR241_03190</name>
</gene>
<comment type="caution">
    <text evidence="2">The sequence shown here is derived from an EMBL/GenBank/DDBJ whole genome shotgun (WGS) entry which is preliminary data.</text>
</comment>
<dbReference type="Pfam" id="PF04991">
    <property type="entry name" value="LicD"/>
    <property type="match status" value="1"/>
</dbReference>